<keyword evidence="13" id="KW-1185">Reference proteome</keyword>
<feature type="domain" description="OmpR/PhoB-type" evidence="11">
    <location>
        <begin position="126"/>
        <end position="225"/>
    </location>
</feature>
<proteinExistence type="predicted"/>
<dbReference type="InterPro" id="IPR039420">
    <property type="entry name" value="WalR-like"/>
</dbReference>
<dbReference type="Pfam" id="PF00486">
    <property type="entry name" value="Trans_reg_C"/>
    <property type="match status" value="1"/>
</dbReference>
<gene>
    <name evidence="12" type="primary">kdpE</name>
    <name evidence="12" type="ORF">A9E74_02123</name>
</gene>
<dbReference type="AlphaFoldDB" id="A0A1E3GQ66"/>
<dbReference type="GO" id="GO:0000987">
    <property type="term" value="F:cis-regulatory region sequence-specific DNA binding"/>
    <property type="evidence" value="ECO:0007669"/>
    <property type="project" value="UniProtKB-ARBA"/>
</dbReference>
<feature type="domain" description="Response regulatory" evidence="10">
    <location>
        <begin position="3"/>
        <end position="116"/>
    </location>
</feature>
<evidence type="ECO:0000256" key="1">
    <source>
        <dbReference type="ARBA" id="ARBA00004496"/>
    </source>
</evidence>
<evidence type="ECO:0000259" key="11">
    <source>
        <dbReference type="PROSITE" id="PS51755"/>
    </source>
</evidence>
<dbReference type="SMART" id="SM00862">
    <property type="entry name" value="Trans_reg_C"/>
    <property type="match status" value="1"/>
</dbReference>
<dbReference type="Gene3D" id="3.40.50.2300">
    <property type="match status" value="1"/>
</dbReference>
<reference evidence="12 13" key="1">
    <citation type="submission" date="2016-07" db="EMBL/GenBank/DDBJ databases">
        <title>Draft Genome Sequence of Methylophaga muralis Bur 1.</title>
        <authorList>
            <person name="Vasilenko O.V."/>
            <person name="Doronina N.V."/>
            <person name="Shmareva M.N."/>
            <person name="Tarlachkov S.V."/>
            <person name="Mustakhimov I."/>
            <person name="Trotsenko Y.A."/>
        </authorList>
    </citation>
    <scope>NUCLEOTIDE SEQUENCE [LARGE SCALE GENOMIC DNA]</scope>
    <source>
        <strain evidence="12 13">Bur 1</strain>
    </source>
</reference>
<dbReference type="PATRIC" id="fig|291169.3.peg.2135"/>
<keyword evidence="3 8" id="KW-0597">Phosphoprotein</keyword>
<organism evidence="12 13">
    <name type="scientific">Methylophaga muralis</name>
    <dbReference type="NCBI Taxonomy" id="291169"/>
    <lineage>
        <taxon>Bacteria</taxon>
        <taxon>Pseudomonadati</taxon>
        <taxon>Pseudomonadota</taxon>
        <taxon>Gammaproteobacteria</taxon>
        <taxon>Thiotrichales</taxon>
        <taxon>Piscirickettsiaceae</taxon>
        <taxon>Methylophaga</taxon>
    </lineage>
</organism>
<dbReference type="CDD" id="cd00383">
    <property type="entry name" value="trans_reg_C"/>
    <property type="match status" value="1"/>
</dbReference>
<dbReference type="FunFam" id="3.40.50.2300:FF:000021">
    <property type="entry name" value="Two-component system response regulator KdpE"/>
    <property type="match status" value="1"/>
</dbReference>
<name>A0A1E3GQ66_9GAMM</name>
<feature type="modified residue" description="4-aspartylphosphate" evidence="8">
    <location>
        <position position="52"/>
    </location>
</feature>
<dbReference type="SUPFAM" id="SSF52172">
    <property type="entry name" value="CheY-like"/>
    <property type="match status" value="1"/>
</dbReference>
<keyword evidence="5" id="KW-0805">Transcription regulation</keyword>
<evidence type="ECO:0000256" key="7">
    <source>
        <dbReference type="ARBA" id="ARBA00023163"/>
    </source>
</evidence>
<dbReference type="EMBL" id="MCRI01000026">
    <property type="protein sequence ID" value="ODN66174.1"/>
    <property type="molecule type" value="Genomic_DNA"/>
</dbReference>
<dbReference type="RefSeq" id="WP_069296533.1">
    <property type="nucleotide sequence ID" value="NZ_MCRI01000026.1"/>
</dbReference>
<evidence type="ECO:0000256" key="8">
    <source>
        <dbReference type="PROSITE-ProRule" id="PRU00169"/>
    </source>
</evidence>
<dbReference type="GO" id="GO:0042802">
    <property type="term" value="F:identical protein binding"/>
    <property type="evidence" value="ECO:0007669"/>
    <property type="project" value="UniProtKB-ARBA"/>
</dbReference>
<comment type="caution">
    <text evidence="12">The sequence shown here is derived from an EMBL/GenBank/DDBJ whole genome shotgun (WGS) entry which is preliminary data.</text>
</comment>
<dbReference type="PROSITE" id="PS51755">
    <property type="entry name" value="OMPR_PHOB"/>
    <property type="match status" value="1"/>
</dbReference>
<dbReference type="GO" id="GO:0045893">
    <property type="term" value="P:positive regulation of DNA-templated transcription"/>
    <property type="evidence" value="ECO:0007669"/>
    <property type="project" value="UniProtKB-ARBA"/>
</dbReference>
<dbReference type="InterPro" id="IPR011006">
    <property type="entry name" value="CheY-like_superfamily"/>
</dbReference>
<sequence length="225" mass="25920">MATILLIEDEAQIKKFLRISLEAHDYQVLETRLGEQGLAMLVEQQIDLLILDLGLPDMDGQDVIKALRKWSQIPIIVLSVRSSEEEKVQALDAGANDYVTKPFGISELMARVRALLRINDNTVATSSKREVNGLYIDLAEYQVKLDNQLIHLSRKEFELLRLLTEQPGHILTHRYLTQTIWGESFVDETHYLRVLVRQLRHKLGEETIQPRFIETVQGVGYRFKV</sequence>
<keyword evidence="7" id="KW-0804">Transcription</keyword>
<dbReference type="STRING" id="291169.A9E74_02123"/>
<evidence type="ECO:0000256" key="3">
    <source>
        <dbReference type="ARBA" id="ARBA00022553"/>
    </source>
</evidence>
<dbReference type="SMART" id="SM00448">
    <property type="entry name" value="REC"/>
    <property type="match status" value="1"/>
</dbReference>
<dbReference type="Gene3D" id="1.10.10.10">
    <property type="entry name" value="Winged helix-like DNA-binding domain superfamily/Winged helix DNA-binding domain"/>
    <property type="match status" value="1"/>
</dbReference>
<evidence type="ECO:0000313" key="13">
    <source>
        <dbReference type="Proteomes" id="UP000094379"/>
    </source>
</evidence>
<comment type="subcellular location">
    <subcellularLocation>
        <location evidence="1">Cytoplasm</location>
    </subcellularLocation>
</comment>
<dbReference type="PANTHER" id="PTHR48111">
    <property type="entry name" value="REGULATOR OF RPOS"/>
    <property type="match status" value="1"/>
</dbReference>
<evidence type="ECO:0000313" key="12">
    <source>
        <dbReference type="EMBL" id="ODN66174.1"/>
    </source>
</evidence>
<dbReference type="InterPro" id="IPR036388">
    <property type="entry name" value="WH-like_DNA-bd_sf"/>
</dbReference>
<feature type="DNA-binding region" description="OmpR/PhoB-type" evidence="9">
    <location>
        <begin position="126"/>
        <end position="225"/>
    </location>
</feature>
<dbReference type="GO" id="GO:0005829">
    <property type="term" value="C:cytosol"/>
    <property type="evidence" value="ECO:0007669"/>
    <property type="project" value="TreeGrafter"/>
</dbReference>
<evidence type="ECO:0000256" key="5">
    <source>
        <dbReference type="ARBA" id="ARBA00023015"/>
    </source>
</evidence>
<protein>
    <submittedName>
        <fullName evidence="12">KDP operon transcriptional regulatory protein KdpE</fullName>
    </submittedName>
</protein>
<keyword evidence="4" id="KW-0902">Two-component regulatory system</keyword>
<dbReference type="InterPro" id="IPR001789">
    <property type="entry name" value="Sig_transdc_resp-reg_receiver"/>
</dbReference>
<accession>A0A1E3GQ66</accession>
<dbReference type="GO" id="GO:0032993">
    <property type="term" value="C:protein-DNA complex"/>
    <property type="evidence" value="ECO:0007669"/>
    <property type="project" value="TreeGrafter"/>
</dbReference>
<dbReference type="InterPro" id="IPR001867">
    <property type="entry name" value="OmpR/PhoB-type_DNA-bd"/>
</dbReference>
<evidence type="ECO:0000256" key="6">
    <source>
        <dbReference type="ARBA" id="ARBA00023125"/>
    </source>
</evidence>
<keyword evidence="6 9" id="KW-0238">DNA-binding</keyword>
<evidence type="ECO:0000256" key="4">
    <source>
        <dbReference type="ARBA" id="ARBA00023012"/>
    </source>
</evidence>
<evidence type="ECO:0000256" key="2">
    <source>
        <dbReference type="ARBA" id="ARBA00022490"/>
    </source>
</evidence>
<dbReference type="PANTHER" id="PTHR48111:SF50">
    <property type="entry name" value="KDP OPERON TRANSCRIPTIONAL REGULATORY PROTEIN KDPE"/>
    <property type="match status" value="1"/>
</dbReference>
<dbReference type="Proteomes" id="UP000094379">
    <property type="component" value="Unassembled WGS sequence"/>
</dbReference>
<evidence type="ECO:0000256" key="9">
    <source>
        <dbReference type="PROSITE-ProRule" id="PRU01091"/>
    </source>
</evidence>
<dbReference type="Gene3D" id="6.10.250.690">
    <property type="match status" value="1"/>
</dbReference>
<keyword evidence="2" id="KW-0963">Cytoplasm</keyword>
<evidence type="ECO:0000259" key="10">
    <source>
        <dbReference type="PROSITE" id="PS50110"/>
    </source>
</evidence>
<dbReference type="GO" id="GO:0000156">
    <property type="term" value="F:phosphorelay response regulator activity"/>
    <property type="evidence" value="ECO:0007669"/>
    <property type="project" value="TreeGrafter"/>
</dbReference>
<dbReference type="Pfam" id="PF00072">
    <property type="entry name" value="Response_reg"/>
    <property type="match status" value="1"/>
</dbReference>
<dbReference type="PROSITE" id="PS50110">
    <property type="entry name" value="RESPONSE_REGULATORY"/>
    <property type="match status" value="1"/>
</dbReference>